<gene>
    <name evidence="2" type="ORF">BT96DRAFT_1055472</name>
</gene>
<dbReference type="AlphaFoldDB" id="A0A6A4GB01"/>
<accession>A0A6A4GB01</accession>
<feature type="region of interest" description="Disordered" evidence="1">
    <location>
        <begin position="1"/>
        <end position="71"/>
    </location>
</feature>
<organism evidence="2 3">
    <name type="scientific">Gymnopus androsaceus JB14</name>
    <dbReference type="NCBI Taxonomy" id="1447944"/>
    <lineage>
        <taxon>Eukaryota</taxon>
        <taxon>Fungi</taxon>
        <taxon>Dikarya</taxon>
        <taxon>Basidiomycota</taxon>
        <taxon>Agaricomycotina</taxon>
        <taxon>Agaricomycetes</taxon>
        <taxon>Agaricomycetidae</taxon>
        <taxon>Agaricales</taxon>
        <taxon>Marasmiineae</taxon>
        <taxon>Omphalotaceae</taxon>
        <taxon>Gymnopus</taxon>
    </lineage>
</organism>
<reference evidence="2" key="1">
    <citation type="journal article" date="2019" name="Environ. Microbiol.">
        <title>Fungal ecological strategies reflected in gene transcription - a case study of two litter decomposers.</title>
        <authorList>
            <person name="Barbi F."/>
            <person name="Kohler A."/>
            <person name="Barry K."/>
            <person name="Baskaran P."/>
            <person name="Daum C."/>
            <person name="Fauchery L."/>
            <person name="Ihrmark K."/>
            <person name="Kuo A."/>
            <person name="LaButti K."/>
            <person name="Lipzen A."/>
            <person name="Morin E."/>
            <person name="Grigoriev I.V."/>
            <person name="Henrissat B."/>
            <person name="Lindahl B."/>
            <person name="Martin F."/>
        </authorList>
    </citation>
    <scope>NUCLEOTIDE SEQUENCE</scope>
    <source>
        <strain evidence="2">JB14</strain>
    </source>
</reference>
<evidence type="ECO:0000256" key="1">
    <source>
        <dbReference type="SAM" id="MobiDB-lite"/>
    </source>
</evidence>
<feature type="compositionally biased region" description="Polar residues" evidence="1">
    <location>
        <begin position="144"/>
        <end position="173"/>
    </location>
</feature>
<feature type="compositionally biased region" description="Polar residues" evidence="1">
    <location>
        <begin position="114"/>
        <end position="126"/>
    </location>
</feature>
<name>A0A6A4GB01_9AGAR</name>
<sequence>YGLGVDGAPPETPWFWNPETLHASSTANRPSNSSRQSSEPPPNQSKPSYSLSRHASEPPPDTGTCVCSSRKTEEASGLCTSASAYASSHRTGGSSSTTTTTSISTASAAAAASQQRPLQTTFTSRIVRTPDHYRNGNRGRDNGPPNSSLTRSSTMPSLASSVNQASTSGKRET</sequence>
<feature type="non-terminal residue" evidence="2">
    <location>
        <position position="1"/>
    </location>
</feature>
<proteinExistence type="predicted"/>
<feature type="compositionally biased region" description="Basic and acidic residues" evidence="1">
    <location>
        <begin position="128"/>
        <end position="141"/>
    </location>
</feature>
<dbReference type="EMBL" id="ML771393">
    <property type="protein sequence ID" value="KAE9382530.1"/>
    <property type="molecule type" value="Genomic_DNA"/>
</dbReference>
<feature type="non-terminal residue" evidence="2">
    <location>
        <position position="173"/>
    </location>
</feature>
<protein>
    <submittedName>
        <fullName evidence="2">Uncharacterized protein</fullName>
    </submittedName>
</protein>
<evidence type="ECO:0000313" key="3">
    <source>
        <dbReference type="Proteomes" id="UP000799118"/>
    </source>
</evidence>
<evidence type="ECO:0000313" key="2">
    <source>
        <dbReference type="EMBL" id="KAE9382530.1"/>
    </source>
</evidence>
<dbReference type="OrthoDB" id="3255291at2759"/>
<dbReference type="Proteomes" id="UP000799118">
    <property type="component" value="Unassembled WGS sequence"/>
</dbReference>
<keyword evidence="3" id="KW-1185">Reference proteome</keyword>
<feature type="compositionally biased region" description="Polar residues" evidence="1">
    <location>
        <begin position="22"/>
        <end position="38"/>
    </location>
</feature>
<feature type="region of interest" description="Disordered" evidence="1">
    <location>
        <begin position="84"/>
        <end position="173"/>
    </location>
</feature>
<feature type="compositionally biased region" description="Low complexity" evidence="1">
    <location>
        <begin position="86"/>
        <end position="113"/>
    </location>
</feature>